<evidence type="ECO:0008006" key="4">
    <source>
        <dbReference type="Google" id="ProtNLM"/>
    </source>
</evidence>
<reference evidence="2" key="1">
    <citation type="submission" date="2023-06" db="EMBL/GenBank/DDBJ databases">
        <title>WGS-Sequencing of Streptomyces ficellus isolate 21 collected from sand in Gara Djebilet Iron Mine in Algeria.</title>
        <authorList>
            <person name="Zegers G.P."/>
            <person name="Gomez A."/>
            <person name="Gueddou A."/>
            <person name="Zahara A.F."/>
            <person name="Worth M."/>
            <person name="Sevigny J.L."/>
            <person name="Tisa L."/>
        </authorList>
    </citation>
    <scope>NUCLEOTIDE SEQUENCE</scope>
    <source>
        <strain evidence="2">AS11</strain>
    </source>
</reference>
<organism evidence="2 3">
    <name type="scientific">Streptomyces ficellus</name>
    <dbReference type="NCBI Taxonomy" id="1977088"/>
    <lineage>
        <taxon>Bacteria</taxon>
        <taxon>Bacillati</taxon>
        <taxon>Actinomycetota</taxon>
        <taxon>Actinomycetes</taxon>
        <taxon>Kitasatosporales</taxon>
        <taxon>Streptomycetaceae</taxon>
        <taxon>Streptomyces</taxon>
    </lineage>
</organism>
<evidence type="ECO:0000313" key="2">
    <source>
        <dbReference type="EMBL" id="MDN3293008.1"/>
    </source>
</evidence>
<protein>
    <recommendedName>
        <fullName evidence="4">LigA protein</fullName>
    </recommendedName>
</protein>
<accession>A0ABT7Z0K0</accession>
<evidence type="ECO:0000256" key="1">
    <source>
        <dbReference type="SAM" id="MobiDB-lite"/>
    </source>
</evidence>
<feature type="region of interest" description="Disordered" evidence="1">
    <location>
        <begin position="195"/>
        <end position="224"/>
    </location>
</feature>
<dbReference type="EMBL" id="JAUEPL010000003">
    <property type="protein sequence ID" value="MDN3293008.1"/>
    <property type="molecule type" value="Genomic_DNA"/>
</dbReference>
<comment type="caution">
    <text evidence="2">The sequence shown here is derived from an EMBL/GenBank/DDBJ whole genome shotgun (WGS) entry which is preliminary data.</text>
</comment>
<name>A0ABT7Z0K0_9ACTN</name>
<proteinExistence type="predicted"/>
<dbReference type="Proteomes" id="UP001174050">
    <property type="component" value="Unassembled WGS sequence"/>
</dbReference>
<sequence length="299" mass="30496">MVKRGSVAVVAAAGVVLVVGGCGGGADEKARSVGKGSAEPAPVRPPSRELVTWVGGMCESAIALEDLRAESAADLKEIRNPEEIGASAEVLAMSYLSRTPMAVEDVERDLTDLGASGVPVADRLRDAWLKEVKGVVVELDEVSPSAAFDDAEGSAAGVDRLVQSLAPPKPDLPALTKKDPRLAAAYKSAAQCAPGWKPAEETASPAPDPSGPLPKAADGKNTGACSDGECEVLVTSPVSITANGLSVHVTAGDDFVTFRTPNSVMQLGGQGGVAEFGDDLKATVVAQNEDGAVLKFTIP</sequence>
<dbReference type="RefSeq" id="WP_290109835.1">
    <property type="nucleotide sequence ID" value="NZ_JAUEPL010000003.1"/>
</dbReference>
<keyword evidence="3" id="KW-1185">Reference proteome</keyword>
<dbReference type="PROSITE" id="PS51257">
    <property type="entry name" value="PROKAR_LIPOPROTEIN"/>
    <property type="match status" value="1"/>
</dbReference>
<evidence type="ECO:0000313" key="3">
    <source>
        <dbReference type="Proteomes" id="UP001174050"/>
    </source>
</evidence>
<gene>
    <name evidence="2" type="ORF">QWM81_02865</name>
</gene>